<keyword evidence="1" id="KW-0472">Membrane</keyword>
<evidence type="ECO:0000313" key="4">
    <source>
        <dbReference type="EMBL" id="OZI51802.1"/>
    </source>
</evidence>
<proteinExistence type="predicted"/>
<dbReference type="RefSeq" id="WP_094799757.1">
    <property type="nucleotide sequence ID" value="NZ_NEVP01000006.1"/>
</dbReference>
<evidence type="ECO:0000259" key="3">
    <source>
        <dbReference type="Pfam" id="PF16220"/>
    </source>
</evidence>
<accession>A0A261TRK3</accession>
<dbReference type="InterPro" id="IPR032623">
    <property type="entry name" value="FecR_N"/>
</dbReference>
<keyword evidence="1" id="KW-1133">Transmembrane helix</keyword>
<dbReference type="Pfam" id="PF04773">
    <property type="entry name" value="FecR"/>
    <property type="match status" value="1"/>
</dbReference>
<dbReference type="Pfam" id="PF16220">
    <property type="entry name" value="DUF4880"/>
    <property type="match status" value="1"/>
</dbReference>
<comment type="caution">
    <text evidence="4">The sequence shown here is derived from an EMBL/GenBank/DDBJ whole genome shotgun (WGS) entry which is preliminary data.</text>
</comment>
<dbReference type="PIRSF" id="PIRSF018266">
    <property type="entry name" value="FecR"/>
    <property type="match status" value="1"/>
</dbReference>
<dbReference type="Gene3D" id="2.60.120.1440">
    <property type="match status" value="1"/>
</dbReference>
<evidence type="ECO:0000256" key="1">
    <source>
        <dbReference type="SAM" id="Phobius"/>
    </source>
</evidence>
<evidence type="ECO:0000313" key="5">
    <source>
        <dbReference type="Proteomes" id="UP000216913"/>
    </source>
</evidence>
<gene>
    <name evidence="4" type="ORF">CAL25_09750</name>
</gene>
<dbReference type="PANTHER" id="PTHR30273:SF2">
    <property type="entry name" value="PROTEIN FECR"/>
    <property type="match status" value="1"/>
</dbReference>
<keyword evidence="1" id="KW-0812">Transmembrane</keyword>
<protein>
    <recommendedName>
        <fullName evidence="6">Iron dicitrate transport regulator FecR</fullName>
    </recommendedName>
</protein>
<evidence type="ECO:0008006" key="6">
    <source>
        <dbReference type="Google" id="ProtNLM"/>
    </source>
</evidence>
<dbReference type="Proteomes" id="UP000216913">
    <property type="component" value="Unassembled WGS sequence"/>
</dbReference>
<feature type="domain" description="FecR protein" evidence="2">
    <location>
        <begin position="122"/>
        <end position="214"/>
    </location>
</feature>
<feature type="transmembrane region" description="Helical" evidence="1">
    <location>
        <begin position="89"/>
        <end position="107"/>
    </location>
</feature>
<dbReference type="PANTHER" id="PTHR30273">
    <property type="entry name" value="PERIPLASMIC SIGNAL SENSOR AND SIGMA FACTOR ACTIVATOR FECR-RELATED"/>
    <property type="match status" value="1"/>
</dbReference>
<feature type="domain" description="FecR N-terminal" evidence="3">
    <location>
        <begin position="13"/>
        <end position="54"/>
    </location>
</feature>
<organism evidence="4 5">
    <name type="scientific">Bordetella genomosp. 5</name>
    <dbReference type="NCBI Taxonomy" id="1395608"/>
    <lineage>
        <taxon>Bacteria</taxon>
        <taxon>Pseudomonadati</taxon>
        <taxon>Pseudomonadota</taxon>
        <taxon>Betaproteobacteria</taxon>
        <taxon>Burkholderiales</taxon>
        <taxon>Alcaligenaceae</taxon>
        <taxon>Bordetella</taxon>
    </lineage>
</organism>
<reference evidence="4 5" key="1">
    <citation type="submission" date="2017-05" db="EMBL/GenBank/DDBJ databases">
        <title>Complete and WGS of Bordetella genogroups.</title>
        <authorList>
            <person name="Spilker T."/>
            <person name="LiPuma J."/>
        </authorList>
    </citation>
    <scope>NUCLEOTIDE SEQUENCE [LARGE SCALE GENOMIC DNA]</scope>
    <source>
        <strain evidence="4 5">AU10456</strain>
    </source>
</reference>
<dbReference type="InterPro" id="IPR012373">
    <property type="entry name" value="Ferrdict_sens_TM"/>
</dbReference>
<name>A0A261TRK3_9BORD</name>
<dbReference type="GO" id="GO:0016989">
    <property type="term" value="F:sigma factor antagonist activity"/>
    <property type="evidence" value="ECO:0007669"/>
    <property type="project" value="TreeGrafter"/>
</dbReference>
<dbReference type="AlphaFoldDB" id="A0A261TRK3"/>
<dbReference type="InterPro" id="IPR006860">
    <property type="entry name" value="FecR"/>
</dbReference>
<dbReference type="EMBL" id="NEVP01000006">
    <property type="protein sequence ID" value="OZI51802.1"/>
    <property type="molecule type" value="Genomic_DNA"/>
</dbReference>
<keyword evidence="5" id="KW-1185">Reference proteome</keyword>
<evidence type="ECO:0000259" key="2">
    <source>
        <dbReference type="Pfam" id="PF04773"/>
    </source>
</evidence>
<dbReference type="OrthoDB" id="8684926at2"/>
<sequence>MRAQAVAQNRVLEAAAHWYAVLSSGAPSERERADWRAWLAVDPAHRTAWQRVEAISAGFEALSAQSLSREASLAGLEAAAKGRRDRRRLLSLALIAGATGGLAWGVAGTPVGRRTLAAWRADLSTPVGGSHDVTLADGTRVQLNTDTALRVDYSAALRRLVLLRGEIMISTASDPGRAFVVDTAEGRMQALGTRFNVRSLDGETTLAVFEGAVQAHFADGTPAGYRVDAGMRVRGGAHGVAAPTQATPQDKNWTRSILQVEDMPLAEVLAELGRYRRGHLGCDDAVASIPVTGTFPLRDPERALRMLAEGLSLRVSQPLPWWTRLQRA</sequence>